<dbReference type="PROSITE" id="PS51608">
    <property type="entry name" value="SAM_MT_UBIE"/>
    <property type="match status" value="1"/>
</dbReference>
<sequence>MIIALLSATMTDTQSETTSFGFRDVPKTEKASLVRGVFDRSARRYDLMNDLMSLGIHRAWKDMTIERANPQPGEVLIDVAGGTGDLARAFVAKAEKRRKTRSGGPARAIVCDINEQMLLAGLKRGDAAHLDWAVGNAEFLPFEDNTADCVTIAFGIRNVTNRVTALKEMRRVLKPAGRFLCLEFSRPTTRALERIYDAWSFNAIPVLGEAIAKDRDSYQYLVESIRRFPNQDAFADELREAGFGQVSVTNYSGGIAALHTGWKI</sequence>
<keyword evidence="8" id="KW-1185">Reference proteome</keyword>
<dbReference type="Gene3D" id="3.40.50.150">
    <property type="entry name" value="Vaccinia Virus protein VP39"/>
    <property type="match status" value="1"/>
</dbReference>
<dbReference type="RefSeq" id="WP_330199386.1">
    <property type="nucleotide sequence ID" value="NZ_JAZDRP010000005.1"/>
</dbReference>
<dbReference type="PANTHER" id="PTHR43591">
    <property type="entry name" value="METHYLTRANSFERASE"/>
    <property type="match status" value="1"/>
</dbReference>
<evidence type="ECO:0000256" key="4">
    <source>
        <dbReference type="ARBA" id="ARBA00022688"/>
    </source>
</evidence>
<protein>
    <recommendedName>
        <fullName evidence="6">Ubiquinone/menaquinone biosynthesis C-methyltransferase UbiE</fullName>
        <ecNumber evidence="6">2.1.1.163</ecNumber>
        <ecNumber evidence="6">2.1.1.201</ecNumber>
    </recommendedName>
    <alternativeName>
        <fullName evidence="6">2-methoxy-6-polyprenyl-1,4-benzoquinol methylase</fullName>
    </alternativeName>
    <alternativeName>
        <fullName evidence="6">Demethylmenaquinone methyltransferase</fullName>
    </alternativeName>
</protein>
<organism evidence="7 8">
    <name type="scientific">Hyphobacterium lacteum</name>
    <dbReference type="NCBI Taxonomy" id="3116575"/>
    <lineage>
        <taxon>Bacteria</taxon>
        <taxon>Pseudomonadati</taxon>
        <taxon>Pseudomonadota</taxon>
        <taxon>Alphaproteobacteria</taxon>
        <taxon>Maricaulales</taxon>
        <taxon>Maricaulaceae</taxon>
        <taxon>Hyphobacterium</taxon>
    </lineage>
</organism>
<comment type="function">
    <text evidence="6">Methyltransferase required for the conversion of demethylmenaquinol (DMKH2) to menaquinol (MKH2) and the conversion of 2-polyprenyl-6-methoxy-1,4-benzoquinol (DDMQH2) to 2-polyprenyl-3-methyl-6-methoxy-1,4-benzoquinol (DMQH2).</text>
</comment>
<keyword evidence="2 6" id="KW-0489">Methyltransferase</keyword>
<feature type="binding site" evidence="6">
    <location>
        <begin position="136"/>
        <end position="137"/>
    </location>
    <ligand>
        <name>S-adenosyl-L-methionine</name>
        <dbReference type="ChEBI" id="CHEBI:59789"/>
    </ligand>
</feature>
<accession>A0ABU7LS72</accession>
<comment type="catalytic activity">
    <reaction evidence="6">
        <text>a 2-demethylmenaquinol + S-adenosyl-L-methionine = a menaquinol + S-adenosyl-L-homocysteine + H(+)</text>
        <dbReference type="Rhea" id="RHEA:42640"/>
        <dbReference type="Rhea" id="RHEA-COMP:9539"/>
        <dbReference type="Rhea" id="RHEA-COMP:9563"/>
        <dbReference type="ChEBI" id="CHEBI:15378"/>
        <dbReference type="ChEBI" id="CHEBI:18151"/>
        <dbReference type="ChEBI" id="CHEBI:55437"/>
        <dbReference type="ChEBI" id="CHEBI:57856"/>
        <dbReference type="ChEBI" id="CHEBI:59789"/>
        <dbReference type="EC" id="2.1.1.163"/>
    </reaction>
</comment>
<evidence type="ECO:0000256" key="3">
    <source>
        <dbReference type="ARBA" id="ARBA00022679"/>
    </source>
</evidence>
<proteinExistence type="inferred from homology"/>
<gene>
    <name evidence="6" type="primary">ubiE</name>
    <name evidence="7" type="ORF">V0U79_10120</name>
</gene>
<dbReference type="PROSITE" id="PS01183">
    <property type="entry name" value="UBIE_1"/>
    <property type="match status" value="1"/>
</dbReference>
<comment type="caution">
    <text evidence="6">Lacks conserved residue(s) required for the propagation of feature annotation.</text>
</comment>
<feature type="binding site" evidence="6">
    <location>
        <position position="83"/>
    </location>
    <ligand>
        <name>S-adenosyl-L-methionine</name>
        <dbReference type="ChEBI" id="CHEBI:59789"/>
    </ligand>
</feature>
<dbReference type="EC" id="2.1.1.163" evidence="6"/>
<keyword evidence="3 6" id="KW-0808">Transferase</keyword>
<evidence type="ECO:0000256" key="2">
    <source>
        <dbReference type="ARBA" id="ARBA00022603"/>
    </source>
</evidence>
<dbReference type="GO" id="GO:0008168">
    <property type="term" value="F:methyltransferase activity"/>
    <property type="evidence" value="ECO:0007669"/>
    <property type="project" value="UniProtKB-KW"/>
</dbReference>
<name>A0ABU7LS72_9PROT</name>
<evidence type="ECO:0000313" key="7">
    <source>
        <dbReference type="EMBL" id="MEE2526725.1"/>
    </source>
</evidence>
<dbReference type="Pfam" id="PF01209">
    <property type="entry name" value="Ubie_methyltran"/>
    <property type="match status" value="1"/>
</dbReference>
<keyword evidence="1 6" id="KW-0474">Menaquinone biosynthesis</keyword>
<dbReference type="CDD" id="cd02440">
    <property type="entry name" value="AdoMet_MTases"/>
    <property type="match status" value="1"/>
</dbReference>
<keyword evidence="5 6" id="KW-0949">S-adenosyl-L-methionine</keyword>
<dbReference type="GO" id="GO:0032259">
    <property type="term" value="P:methylation"/>
    <property type="evidence" value="ECO:0007669"/>
    <property type="project" value="UniProtKB-KW"/>
</dbReference>
<evidence type="ECO:0000256" key="5">
    <source>
        <dbReference type="ARBA" id="ARBA00022691"/>
    </source>
</evidence>
<evidence type="ECO:0000256" key="6">
    <source>
        <dbReference type="HAMAP-Rule" id="MF_01813"/>
    </source>
</evidence>
<dbReference type="InterPro" id="IPR004033">
    <property type="entry name" value="UbiE/COQ5_MeTrFase"/>
</dbReference>
<reference evidence="7 8" key="1">
    <citation type="submission" date="2024-01" db="EMBL/GenBank/DDBJ databases">
        <title>Hyphobacterium bacterium isolated from marine sediment.</title>
        <authorList>
            <person name="Zhao S."/>
        </authorList>
    </citation>
    <scope>NUCLEOTIDE SEQUENCE [LARGE SCALE GENOMIC DNA]</scope>
    <source>
        <strain evidence="8">HN65</strain>
    </source>
</reference>
<comment type="catalytic activity">
    <reaction evidence="6">
        <text>a 2-methoxy-6-(all-trans-polyprenyl)benzene-1,4-diol + S-adenosyl-L-methionine = a 5-methoxy-2-methyl-3-(all-trans-polyprenyl)benzene-1,4-diol + S-adenosyl-L-homocysteine + H(+)</text>
        <dbReference type="Rhea" id="RHEA:28286"/>
        <dbReference type="Rhea" id="RHEA-COMP:10858"/>
        <dbReference type="Rhea" id="RHEA-COMP:10859"/>
        <dbReference type="ChEBI" id="CHEBI:15378"/>
        <dbReference type="ChEBI" id="CHEBI:57856"/>
        <dbReference type="ChEBI" id="CHEBI:59789"/>
        <dbReference type="ChEBI" id="CHEBI:84166"/>
        <dbReference type="ChEBI" id="CHEBI:84167"/>
        <dbReference type="EC" id="2.1.1.201"/>
    </reaction>
</comment>
<dbReference type="EMBL" id="JAZDRP010000005">
    <property type="protein sequence ID" value="MEE2526725.1"/>
    <property type="molecule type" value="Genomic_DNA"/>
</dbReference>
<dbReference type="InterPro" id="IPR029063">
    <property type="entry name" value="SAM-dependent_MTases_sf"/>
</dbReference>
<dbReference type="EC" id="2.1.1.201" evidence="6"/>
<comment type="pathway">
    <text evidence="6">Cofactor biosynthesis; ubiquinone biosynthesis.</text>
</comment>
<feature type="binding site" evidence="6">
    <location>
        <position position="112"/>
    </location>
    <ligand>
        <name>S-adenosyl-L-methionine</name>
        <dbReference type="ChEBI" id="CHEBI:59789"/>
    </ligand>
</feature>
<dbReference type="InterPro" id="IPR023576">
    <property type="entry name" value="UbiE/COQ5_MeTrFase_CS"/>
</dbReference>
<evidence type="ECO:0000256" key="1">
    <source>
        <dbReference type="ARBA" id="ARBA00022428"/>
    </source>
</evidence>
<comment type="pathway">
    <text evidence="6">Quinol/quinone metabolism; menaquinone biosynthesis; menaquinol from 1,4-dihydroxy-2-naphthoate: step 2/2.</text>
</comment>
<keyword evidence="4 6" id="KW-0831">Ubiquinone biosynthesis</keyword>
<comment type="similarity">
    <text evidence="6">Belongs to the class I-like SAM-binding methyltransferase superfamily. MenG/UbiE family.</text>
</comment>
<dbReference type="NCBIfam" id="TIGR01934">
    <property type="entry name" value="MenG_MenH_UbiE"/>
    <property type="match status" value="1"/>
</dbReference>
<dbReference type="Proteomes" id="UP001354971">
    <property type="component" value="Unassembled WGS sequence"/>
</dbReference>
<dbReference type="HAMAP" id="MF_01813">
    <property type="entry name" value="MenG_UbiE_methyltr"/>
    <property type="match status" value="1"/>
</dbReference>
<comment type="caution">
    <text evidence="7">The sequence shown here is derived from an EMBL/GenBank/DDBJ whole genome shotgun (WGS) entry which is preliminary data.</text>
</comment>
<evidence type="ECO:0000313" key="8">
    <source>
        <dbReference type="Proteomes" id="UP001354971"/>
    </source>
</evidence>
<dbReference type="PANTHER" id="PTHR43591:SF24">
    <property type="entry name" value="2-METHOXY-6-POLYPRENYL-1,4-BENZOQUINOL METHYLASE, MITOCHONDRIAL"/>
    <property type="match status" value="1"/>
</dbReference>
<dbReference type="SUPFAM" id="SSF53335">
    <property type="entry name" value="S-adenosyl-L-methionine-dependent methyltransferases"/>
    <property type="match status" value="1"/>
</dbReference>